<accession>A0ACC3C2V0</accession>
<sequence>MSQGYSWRVGRTPGPATNREAAAWTTAAGFFLLENRSRGKRAPTFWRWTDDVVGPAGGGGGAAAPRGGGAWTRLPSGAGTGAGGVRPPASVVGVRGDPSVGPPPFPTGLTATDVTGGRLWLYGGDGDWRRRTAVLWEYTVATETWAVLGGVPPAGPPTAAHEAAAAVCAPPVNGSVGGGGGAAATPWPCPVGVDGGAEGDLVYSPADDTLYLVRKLRGTIGWIYRDDDVSVWAYHLRSDGWSLVVASAARAPGGPPAGKIEAVRAMATPPDGLVVLLVSERGLLDFLQEAWRLNTTTGGWTLLTSRGPHGVSGEEKAAWTTDRYALTHLPGAVSREGPDRSRLDPATPGLSVNGRDPRGTLLNRDRLLAYDAPAAAAAAAALPGPVVSERQGVFGRFRVGTGPAAVPGRRFYALSGGTLVGGTDGRGGGDGGRGGDGPPVVGDVAGVTPAQVAADAAN</sequence>
<gene>
    <name evidence="1" type="ORF">I4F81_007018</name>
</gene>
<reference evidence="1" key="1">
    <citation type="submission" date="2019-11" db="EMBL/GenBank/DDBJ databases">
        <title>Nori genome reveals adaptations in red seaweeds to the harsh intertidal environment.</title>
        <authorList>
            <person name="Wang D."/>
            <person name="Mao Y."/>
        </authorList>
    </citation>
    <scope>NUCLEOTIDE SEQUENCE</scope>
    <source>
        <tissue evidence="1">Gametophyte</tissue>
    </source>
</reference>
<evidence type="ECO:0000313" key="1">
    <source>
        <dbReference type="EMBL" id="KAK1864472.1"/>
    </source>
</evidence>
<dbReference type="Proteomes" id="UP000798662">
    <property type="component" value="Chromosome 2"/>
</dbReference>
<organism evidence="1 2">
    <name type="scientific">Pyropia yezoensis</name>
    <name type="common">Susabi-nori</name>
    <name type="synonym">Porphyra yezoensis</name>
    <dbReference type="NCBI Taxonomy" id="2788"/>
    <lineage>
        <taxon>Eukaryota</taxon>
        <taxon>Rhodophyta</taxon>
        <taxon>Bangiophyceae</taxon>
        <taxon>Bangiales</taxon>
        <taxon>Bangiaceae</taxon>
        <taxon>Pyropia</taxon>
    </lineage>
</organism>
<protein>
    <submittedName>
        <fullName evidence="1">Uncharacterized protein</fullName>
    </submittedName>
</protein>
<proteinExistence type="predicted"/>
<keyword evidence="2" id="KW-1185">Reference proteome</keyword>
<name>A0ACC3C2V0_PYRYE</name>
<comment type="caution">
    <text evidence="1">The sequence shown here is derived from an EMBL/GenBank/DDBJ whole genome shotgun (WGS) entry which is preliminary data.</text>
</comment>
<dbReference type="EMBL" id="CM020619">
    <property type="protein sequence ID" value="KAK1864472.1"/>
    <property type="molecule type" value="Genomic_DNA"/>
</dbReference>
<evidence type="ECO:0000313" key="2">
    <source>
        <dbReference type="Proteomes" id="UP000798662"/>
    </source>
</evidence>